<name>A0A9W7Y4Q0_9FUNG</name>
<evidence type="ECO:0000256" key="1">
    <source>
        <dbReference type="ARBA" id="ARBA00022741"/>
    </source>
</evidence>
<protein>
    <submittedName>
        <fullName evidence="4">Medium-chain fatty acid-CoA ligase faa2</fullName>
        <ecNumber evidence="4">6.2.1.3</ecNumber>
    </submittedName>
</protein>
<dbReference type="OrthoDB" id="1700726at2759"/>
<dbReference type="PANTHER" id="PTHR43272:SF33">
    <property type="entry name" value="AMP-BINDING DOMAIN-CONTAINING PROTEIN-RELATED"/>
    <property type="match status" value="1"/>
</dbReference>
<reference evidence="4" key="1">
    <citation type="submission" date="2022-07" db="EMBL/GenBank/DDBJ databases">
        <title>Phylogenomic reconstructions and comparative analyses of Kickxellomycotina fungi.</title>
        <authorList>
            <person name="Reynolds N.K."/>
            <person name="Stajich J.E."/>
            <person name="Barry K."/>
            <person name="Grigoriev I.V."/>
            <person name="Crous P."/>
            <person name="Smith M.E."/>
        </authorList>
    </citation>
    <scope>NUCLEOTIDE SEQUENCE</scope>
    <source>
        <strain evidence="4">NBRC 32514</strain>
    </source>
</reference>
<dbReference type="InterPro" id="IPR042099">
    <property type="entry name" value="ANL_N_sf"/>
</dbReference>
<keyword evidence="1" id="KW-0547">Nucleotide-binding</keyword>
<dbReference type="InterPro" id="IPR000873">
    <property type="entry name" value="AMP-dep_synth/lig_dom"/>
</dbReference>
<dbReference type="GO" id="GO:0004467">
    <property type="term" value="F:long-chain fatty acid-CoA ligase activity"/>
    <property type="evidence" value="ECO:0007669"/>
    <property type="project" value="UniProtKB-EC"/>
</dbReference>
<dbReference type="EC" id="6.2.1.3" evidence="4"/>
<evidence type="ECO:0000259" key="3">
    <source>
        <dbReference type="Pfam" id="PF00501"/>
    </source>
</evidence>
<comment type="caution">
    <text evidence="4">The sequence shown here is derived from an EMBL/GenBank/DDBJ whole genome shotgun (WGS) entry which is preliminary data.</text>
</comment>
<gene>
    <name evidence="4" type="primary">FAA2_5</name>
    <name evidence="4" type="ORF">LPJ53_001881</name>
</gene>
<proteinExistence type="predicted"/>
<organism evidence="4 5">
    <name type="scientific">Coemansia erecta</name>
    <dbReference type="NCBI Taxonomy" id="147472"/>
    <lineage>
        <taxon>Eukaryota</taxon>
        <taxon>Fungi</taxon>
        <taxon>Fungi incertae sedis</taxon>
        <taxon>Zoopagomycota</taxon>
        <taxon>Kickxellomycotina</taxon>
        <taxon>Kickxellomycetes</taxon>
        <taxon>Kickxellales</taxon>
        <taxon>Kickxellaceae</taxon>
        <taxon>Coemansia</taxon>
    </lineage>
</organism>
<dbReference type="Pfam" id="PF00501">
    <property type="entry name" value="AMP-binding"/>
    <property type="match status" value="1"/>
</dbReference>
<keyword evidence="5" id="KW-1185">Reference proteome</keyword>
<dbReference type="Proteomes" id="UP001149813">
    <property type="component" value="Unassembled WGS sequence"/>
</dbReference>
<dbReference type="GO" id="GO:0016020">
    <property type="term" value="C:membrane"/>
    <property type="evidence" value="ECO:0007669"/>
    <property type="project" value="TreeGrafter"/>
</dbReference>
<evidence type="ECO:0000256" key="2">
    <source>
        <dbReference type="ARBA" id="ARBA00022840"/>
    </source>
</evidence>
<keyword evidence="2" id="KW-0067">ATP-binding</keyword>
<accession>A0A9W7Y4Q0</accession>
<dbReference type="SUPFAM" id="SSF56801">
    <property type="entry name" value="Acetyl-CoA synthetase-like"/>
    <property type="match status" value="1"/>
</dbReference>
<dbReference type="EMBL" id="JANBOJ010000052">
    <property type="protein sequence ID" value="KAJ1723812.1"/>
    <property type="molecule type" value="Genomic_DNA"/>
</dbReference>
<dbReference type="Gene3D" id="3.40.50.12780">
    <property type="entry name" value="N-terminal domain of ligase-like"/>
    <property type="match status" value="1"/>
</dbReference>
<evidence type="ECO:0000313" key="5">
    <source>
        <dbReference type="Proteomes" id="UP001149813"/>
    </source>
</evidence>
<feature type="domain" description="AMP-dependent synthetase/ligase" evidence="3">
    <location>
        <begin position="57"/>
        <end position="510"/>
    </location>
</feature>
<evidence type="ECO:0000313" key="4">
    <source>
        <dbReference type="EMBL" id="KAJ1723812.1"/>
    </source>
</evidence>
<keyword evidence="4" id="KW-0436">Ligase</keyword>
<dbReference type="AlphaFoldDB" id="A0A9W7Y4Q0"/>
<dbReference type="PROSITE" id="PS00455">
    <property type="entry name" value="AMP_BINDING"/>
    <property type="match status" value="1"/>
</dbReference>
<dbReference type="InterPro" id="IPR020845">
    <property type="entry name" value="AMP-binding_CS"/>
</dbReference>
<dbReference type="GO" id="GO:0005524">
    <property type="term" value="F:ATP binding"/>
    <property type="evidence" value="ECO:0007669"/>
    <property type="project" value="UniProtKB-KW"/>
</dbReference>
<dbReference type="PANTHER" id="PTHR43272">
    <property type="entry name" value="LONG-CHAIN-FATTY-ACID--COA LIGASE"/>
    <property type="match status" value="1"/>
</dbReference>
<sequence>MASSATATASIPQKSYRVPNSAVPGSTCILRHPDTKDKQVVPAMRDYYPDNVLGMLQESAKRFPSRDFLGRRVYNKDTKAFGDYQWITYSEVLERSLKIGSGLVHLMQKHVRPEADISSLTRLPLGLYSINRVEWALADYAGVSQNWYSVALYDTLGADSIEYIMNHAEIEILVCSLDKVPKILGLRKQLPRLKVIVSMDSFAGDGADSALPSPFNTSSVTVLRQWAAAADIALYDLASVEALGSESPVHPRVPKTSDIFCLCYTSGTTGTPKAAMIMHSQMDYVQRVVPLSMPLTGPPVALSYLPLAHIYERFAEVYVMSAGGRIGMYSGNMLTVVDDLQTLRPNMFNSVPRMLNRIYDRLVAGTIHAPGLTGVIARRAVADKLANLEAGRGNTHVFWDRVIFRKIRALLGGNLEFVLTGSAPIDKKVLQFLRICFCCLVTEGWGATESCGLGIVNVKEENQAGRVGVPQQAVEVKLNDIPDMNYFATDSPCPRGELMIRGQHIFGGYYKDEEKTRETILEGGWLATGDVGRINPDGTISIIDRKKNIFKLSQGEYVAPEALENVYGNDSLVLQMFVHGDSLQSCLVGVVVPDPETFVPWAQKVAGSSSSSFEQLCASQVVVDALRERLAALGRKAKLQGYEILKAIKVEHRPFDVEENCLLTPTMKLRRNIAAEYYRPDIDAMYASITGST</sequence>
<dbReference type="GO" id="GO:0005783">
    <property type="term" value="C:endoplasmic reticulum"/>
    <property type="evidence" value="ECO:0007669"/>
    <property type="project" value="TreeGrafter"/>
</dbReference>